<evidence type="ECO:0000256" key="1">
    <source>
        <dbReference type="SAM" id="SignalP"/>
    </source>
</evidence>
<dbReference type="SUPFAM" id="SSF55797">
    <property type="entry name" value="PR-1-like"/>
    <property type="match status" value="1"/>
</dbReference>
<accession>A0ABR1BPI7</accession>
<sequence>MSSFFFAHPTVFPLCLLLILCVGVQLTGGSPEDVPCRCHNREIPDETRLKIVEFHNHVRLQLASGETENRRGKLPSAKNMHKLIWSCYLEIEAEILMNSGRPDLTYRWRRSYGYNAITKYNPKEMPVDYTRDLKPVLESWWGEAKKYNQYKNYFNDLSVKDFANMASGNNTEIGCTYKVYELFTHFICVYYFGAKQYKMIYELGPGPCNEHKNCTAYKDALCAREGLCLKSSWNHV</sequence>
<dbReference type="Gene3D" id="3.40.33.10">
    <property type="entry name" value="CAP"/>
    <property type="match status" value="1"/>
</dbReference>
<feature type="signal peptide" evidence="1">
    <location>
        <begin position="1"/>
        <end position="29"/>
    </location>
</feature>
<dbReference type="CDD" id="cd05380">
    <property type="entry name" value="CAP_euk"/>
    <property type="match status" value="1"/>
</dbReference>
<protein>
    <recommendedName>
        <fullName evidence="2">SCP domain-containing protein</fullName>
    </recommendedName>
</protein>
<evidence type="ECO:0000313" key="3">
    <source>
        <dbReference type="EMBL" id="KAK6728317.1"/>
    </source>
</evidence>
<organism evidence="3 4">
    <name type="scientific">Necator americanus</name>
    <name type="common">Human hookworm</name>
    <dbReference type="NCBI Taxonomy" id="51031"/>
    <lineage>
        <taxon>Eukaryota</taxon>
        <taxon>Metazoa</taxon>
        <taxon>Ecdysozoa</taxon>
        <taxon>Nematoda</taxon>
        <taxon>Chromadorea</taxon>
        <taxon>Rhabditida</taxon>
        <taxon>Rhabditina</taxon>
        <taxon>Rhabditomorpha</taxon>
        <taxon>Strongyloidea</taxon>
        <taxon>Ancylostomatidae</taxon>
        <taxon>Bunostominae</taxon>
        <taxon>Necator</taxon>
    </lineage>
</organism>
<feature type="domain" description="SCP" evidence="2">
    <location>
        <begin position="46"/>
        <end position="193"/>
    </location>
</feature>
<comment type="caution">
    <text evidence="3">The sequence shown here is derived from an EMBL/GenBank/DDBJ whole genome shotgun (WGS) entry which is preliminary data.</text>
</comment>
<feature type="chain" id="PRO_5047010517" description="SCP domain-containing protein" evidence="1">
    <location>
        <begin position="30"/>
        <end position="236"/>
    </location>
</feature>
<dbReference type="Proteomes" id="UP001303046">
    <property type="component" value="Unassembled WGS sequence"/>
</dbReference>
<keyword evidence="1" id="KW-0732">Signal</keyword>
<keyword evidence="4" id="KW-1185">Reference proteome</keyword>
<dbReference type="EMBL" id="JAVFWL010000001">
    <property type="protein sequence ID" value="KAK6728317.1"/>
    <property type="molecule type" value="Genomic_DNA"/>
</dbReference>
<evidence type="ECO:0000259" key="2">
    <source>
        <dbReference type="SMART" id="SM00198"/>
    </source>
</evidence>
<dbReference type="InterPro" id="IPR014044">
    <property type="entry name" value="CAP_dom"/>
</dbReference>
<evidence type="ECO:0000313" key="4">
    <source>
        <dbReference type="Proteomes" id="UP001303046"/>
    </source>
</evidence>
<name>A0ABR1BPI7_NECAM</name>
<reference evidence="3 4" key="1">
    <citation type="submission" date="2023-08" db="EMBL/GenBank/DDBJ databases">
        <title>A Necator americanus chromosomal reference genome.</title>
        <authorList>
            <person name="Ilik V."/>
            <person name="Petrzelkova K.J."/>
            <person name="Pardy F."/>
            <person name="Fuh T."/>
            <person name="Niatou-Singa F.S."/>
            <person name="Gouil Q."/>
            <person name="Baker L."/>
            <person name="Ritchie M.E."/>
            <person name="Jex A.R."/>
            <person name="Gazzola D."/>
            <person name="Li H."/>
            <person name="Toshio Fujiwara R."/>
            <person name="Zhan B."/>
            <person name="Aroian R.V."/>
            <person name="Pafco B."/>
            <person name="Schwarz E.M."/>
        </authorList>
    </citation>
    <scope>NUCLEOTIDE SEQUENCE [LARGE SCALE GENOMIC DNA]</scope>
    <source>
        <strain evidence="3 4">Aroian</strain>
        <tissue evidence="3">Whole animal</tissue>
    </source>
</reference>
<proteinExistence type="predicted"/>
<gene>
    <name evidence="3" type="primary">Necator_chrI.g1887</name>
    <name evidence="3" type="ORF">RB195_005761</name>
</gene>
<dbReference type="InterPro" id="IPR035940">
    <property type="entry name" value="CAP_sf"/>
</dbReference>
<dbReference type="SMART" id="SM00198">
    <property type="entry name" value="SCP"/>
    <property type="match status" value="1"/>
</dbReference>
<dbReference type="Pfam" id="PF00188">
    <property type="entry name" value="CAP"/>
    <property type="match status" value="1"/>
</dbReference>